<evidence type="ECO:0000313" key="4">
    <source>
        <dbReference type="EMBL" id="SEQ59987.1"/>
    </source>
</evidence>
<name>A0A1H9HCH9_9PSEU</name>
<accession>A0A1H9HCH9</accession>
<evidence type="ECO:0000259" key="3">
    <source>
        <dbReference type="Pfam" id="PF13556"/>
    </source>
</evidence>
<dbReference type="AlphaFoldDB" id="A0A1H9HCH9"/>
<dbReference type="InterPro" id="IPR042070">
    <property type="entry name" value="PucR_C-HTH_sf"/>
</dbReference>
<dbReference type="Gene3D" id="1.10.10.2840">
    <property type="entry name" value="PucR C-terminal helix-turn-helix domain"/>
    <property type="match status" value="1"/>
</dbReference>
<organism evidence="4 5">
    <name type="scientific">Lentzea albida</name>
    <dbReference type="NCBI Taxonomy" id="65499"/>
    <lineage>
        <taxon>Bacteria</taxon>
        <taxon>Bacillati</taxon>
        <taxon>Actinomycetota</taxon>
        <taxon>Actinomycetes</taxon>
        <taxon>Pseudonocardiales</taxon>
        <taxon>Pseudonocardiaceae</taxon>
        <taxon>Lentzea</taxon>
    </lineage>
</organism>
<feature type="compositionally biased region" description="Pro residues" evidence="1">
    <location>
        <begin position="375"/>
        <end position="384"/>
    </location>
</feature>
<dbReference type="InterPro" id="IPR012914">
    <property type="entry name" value="PucR_dom"/>
</dbReference>
<feature type="domain" description="Purine catabolism PurC-like" evidence="2">
    <location>
        <begin position="20"/>
        <end position="130"/>
    </location>
</feature>
<dbReference type="Proteomes" id="UP000199503">
    <property type="component" value="Unassembled WGS sequence"/>
</dbReference>
<reference evidence="5" key="1">
    <citation type="submission" date="2016-10" db="EMBL/GenBank/DDBJ databases">
        <authorList>
            <person name="Varghese N."/>
            <person name="Submissions S."/>
        </authorList>
    </citation>
    <scope>NUCLEOTIDE SEQUENCE [LARGE SCALE GENOMIC DNA]</scope>
    <source>
        <strain evidence="5">DSM 44437</strain>
    </source>
</reference>
<keyword evidence="5" id="KW-1185">Reference proteome</keyword>
<dbReference type="PANTHER" id="PTHR33744">
    <property type="entry name" value="CARBOHYDRATE DIACID REGULATOR"/>
    <property type="match status" value="1"/>
</dbReference>
<protein>
    <submittedName>
        <fullName evidence="4">PucR C-terminal helix-turn-helix domain-containing protein</fullName>
    </submittedName>
</protein>
<proteinExistence type="predicted"/>
<dbReference type="InterPro" id="IPR051448">
    <property type="entry name" value="CdaR-like_regulators"/>
</dbReference>
<evidence type="ECO:0000259" key="2">
    <source>
        <dbReference type="Pfam" id="PF07905"/>
    </source>
</evidence>
<sequence>MVVVHNPQVMVVHTVPLRDLVARAGLGLTVLCGADGLDRPVRWAHVSELEDPTPYLVGEELLLTAGVRFPADVSAYVSGLVSSGVSAIGFGVEPEFPTVPASLVEACAAQGMPLLEVPPSTPFLAVSQALGALLAEIAVREQRLLADSQRALTRAATRVRPVESVLTTLAVVLNCRADLVDPASAPSDVASLVGRVSSGRGPRSASAQVGEDHVTLDPVESAVLVVRRPAPLSPAERAVVAVALALLGLLRRDLEGERGRLARLAASALLRPRVSGLPGVLGEGPYRVVAGESRADYDVLAARYGPLVSKEGEGFLALVAGGVEVTGPVGVSPLGVPADAAPAATATPAATAPAAAAAPASTTATAAAPAAAPTPNTPTNPAPSTPRSDIDAAAAEATALLARAKATGEPAHPASGLSSLVDPVAARAFARRELAPLLARPELVDTLRAWLGQHGSWDRAAAVLGVHRNSVRHRISHVARLLGRDLATADARASLWLALEWLD</sequence>
<dbReference type="Pfam" id="PF13556">
    <property type="entry name" value="HTH_30"/>
    <property type="match status" value="1"/>
</dbReference>
<feature type="region of interest" description="Disordered" evidence="1">
    <location>
        <begin position="365"/>
        <end position="388"/>
    </location>
</feature>
<feature type="domain" description="PucR C-terminal helix-turn-helix" evidence="3">
    <location>
        <begin position="443"/>
        <end position="500"/>
    </location>
</feature>
<dbReference type="STRING" id="65499.SAMN04488000_103484"/>
<evidence type="ECO:0000313" key="5">
    <source>
        <dbReference type="Proteomes" id="UP000199503"/>
    </source>
</evidence>
<evidence type="ECO:0000256" key="1">
    <source>
        <dbReference type="SAM" id="MobiDB-lite"/>
    </source>
</evidence>
<dbReference type="EMBL" id="FOFV01000003">
    <property type="protein sequence ID" value="SEQ59987.1"/>
    <property type="molecule type" value="Genomic_DNA"/>
</dbReference>
<feature type="compositionally biased region" description="Low complexity" evidence="1">
    <location>
        <begin position="365"/>
        <end position="374"/>
    </location>
</feature>
<dbReference type="InterPro" id="IPR025736">
    <property type="entry name" value="PucR_C-HTH_dom"/>
</dbReference>
<dbReference type="Pfam" id="PF07905">
    <property type="entry name" value="PucR"/>
    <property type="match status" value="1"/>
</dbReference>
<gene>
    <name evidence="4" type="ORF">SAMN04488000_103484</name>
</gene>
<dbReference type="PANTHER" id="PTHR33744:SF1">
    <property type="entry name" value="DNA-BINDING TRANSCRIPTIONAL ACTIVATOR ADER"/>
    <property type="match status" value="1"/>
</dbReference>